<feature type="region of interest" description="Disordered" evidence="1">
    <location>
        <begin position="49"/>
        <end position="133"/>
    </location>
</feature>
<reference evidence="2 3" key="1">
    <citation type="submission" date="2014-09" db="EMBL/GenBank/DDBJ databases">
        <authorList>
            <person name="Magalhaes I.L.F."/>
            <person name="Oliveira U."/>
            <person name="Santos F.R."/>
            <person name="Vidigal T.H.D.A."/>
            <person name="Brescovit A.D."/>
            <person name="Santos A.J."/>
        </authorList>
    </citation>
    <scope>NUCLEOTIDE SEQUENCE [LARGE SCALE GENOMIC DNA]</scope>
</reference>
<dbReference type="AlphaFoldDB" id="A0A0P1BMV0"/>
<organism evidence="2 3">
    <name type="scientific">Ceraceosorus bombacis</name>
    <dbReference type="NCBI Taxonomy" id="401625"/>
    <lineage>
        <taxon>Eukaryota</taxon>
        <taxon>Fungi</taxon>
        <taxon>Dikarya</taxon>
        <taxon>Basidiomycota</taxon>
        <taxon>Ustilaginomycotina</taxon>
        <taxon>Exobasidiomycetes</taxon>
        <taxon>Ceraceosorales</taxon>
        <taxon>Ceraceosoraceae</taxon>
        <taxon>Ceraceosorus</taxon>
    </lineage>
</organism>
<name>A0A0P1BMV0_9BASI</name>
<accession>A0A0P1BMV0</accession>
<evidence type="ECO:0000313" key="3">
    <source>
        <dbReference type="Proteomes" id="UP000054845"/>
    </source>
</evidence>
<dbReference type="EMBL" id="CCYA01000265">
    <property type="protein sequence ID" value="CEH17812.1"/>
    <property type="molecule type" value="Genomic_DNA"/>
</dbReference>
<protein>
    <submittedName>
        <fullName evidence="2">Uncharacterized protein</fullName>
    </submittedName>
</protein>
<evidence type="ECO:0000256" key="1">
    <source>
        <dbReference type="SAM" id="MobiDB-lite"/>
    </source>
</evidence>
<sequence length="160" mass="17113">MSLASNDDQQKVKMTFQGHDWRSTMDLSSDEALAVWNFIHNRTRLMGSAAPTSSSSPGILAIEAGPCPSGPLPAHPGPARPAFTSTASTLPHASKACPISDAHPKPKPLKRTVPSHSRMTKKQKKAQKLSAQSQPAATALGFLFPPCKTLWQGRLPEHSA</sequence>
<dbReference type="Proteomes" id="UP000054845">
    <property type="component" value="Unassembled WGS sequence"/>
</dbReference>
<feature type="compositionally biased region" description="Pro residues" evidence="1">
    <location>
        <begin position="68"/>
        <end position="79"/>
    </location>
</feature>
<feature type="compositionally biased region" description="Low complexity" evidence="1">
    <location>
        <begin position="49"/>
        <end position="58"/>
    </location>
</feature>
<feature type="compositionally biased region" description="Basic residues" evidence="1">
    <location>
        <begin position="118"/>
        <end position="127"/>
    </location>
</feature>
<proteinExistence type="predicted"/>
<keyword evidence="3" id="KW-1185">Reference proteome</keyword>
<evidence type="ECO:0000313" key="2">
    <source>
        <dbReference type="EMBL" id="CEH17812.1"/>
    </source>
</evidence>